<protein>
    <submittedName>
        <fullName evidence="3">L-pipecolate dehydrogenase</fullName>
        <ecNumber evidence="3">1.5.99.3</ecNumber>
    </submittedName>
</protein>
<dbReference type="GO" id="GO:0005737">
    <property type="term" value="C:cytoplasm"/>
    <property type="evidence" value="ECO:0007669"/>
    <property type="project" value="TreeGrafter"/>
</dbReference>
<organism evidence="3 4">
    <name type="scientific">Psychrobacter cryohalolentis (strain ATCC BAA-1226 / DSM 17306 / VKM B-2378 / K5)</name>
    <dbReference type="NCBI Taxonomy" id="335284"/>
    <lineage>
        <taxon>Bacteria</taxon>
        <taxon>Pseudomonadati</taxon>
        <taxon>Pseudomonadota</taxon>
        <taxon>Gammaproteobacteria</taxon>
        <taxon>Moraxellales</taxon>
        <taxon>Moraxellaceae</taxon>
        <taxon>Psychrobacter</taxon>
    </lineage>
</organism>
<gene>
    <name evidence="3" type="ordered locus">Pcryo_0897</name>
</gene>
<sequence>MLQEQCLWSVTAPKTHHYDTLTSETQTRVCIIGGGYTGLSAAIHLAEQGVAVVLLESKIIGSGGSGRNVGFVNAGTWARPDDLNKIMGEEVGERLGTALGQAPSLVFDIIDRHHIDAKDTRTGNIHMAHNAKGEADVDIRYDQLIRRGVHAEVLTGARCHEYCGTTSINKALLDHRAGTINPSAYVNGLAAAATKLGVRIYEHSAVTSVEKSDGNWYVRTADAAVKAEKVIIATNAYTEGEWTDIKKTFYLVDYYQIASEPLTGEVADRILPYKTGAWDTRLALSSIRRDKEGRLLLGTVGGKAMKSKTFYQNWANVVQKSYFPDLPKFKWQYEWYGHFGFTQDHIMRIFEPEDGILAATAYNGRGITTGTMIGKCFADYIISGDRDVLPLPFKTVKEAKVSMSGLRSGYTELGLTLYHMGQCLKIIA</sequence>
<evidence type="ECO:0000256" key="1">
    <source>
        <dbReference type="ARBA" id="ARBA00023002"/>
    </source>
</evidence>
<dbReference type="EMBL" id="CP000323">
    <property type="protein sequence ID" value="ABE74678.1"/>
    <property type="molecule type" value="Genomic_DNA"/>
</dbReference>
<dbReference type="Gene3D" id="3.30.9.10">
    <property type="entry name" value="D-Amino Acid Oxidase, subunit A, domain 2"/>
    <property type="match status" value="1"/>
</dbReference>
<dbReference type="Gene3D" id="3.50.50.60">
    <property type="entry name" value="FAD/NAD(P)-binding domain"/>
    <property type="match status" value="1"/>
</dbReference>
<dbReference type="Proteomes" id="UP000002425">
    <property type="component" value="Chromosome"/>
</dbReference>
<dbReference type="GO" id="GO:0050030">
    <property type="term" value="F:L-pipecolate dehydrogenase activity"/>
    <property type="evidence" value="ECO:0007669"/>
    <property type="project" value="UniProtKB-EC"/>
</dbReference>
<evidence type="ECO:0000313" key="3">
    <source>
        <dbReference type="EMBL" id="ABE74678.1"/>
    </source>
</evidence>
<dbReference type="PANTHER" id="PTHR13847:SF275">
    <property type="entry name" value="GAMMA-GLUTAMYLPUTRESCINE OXIDOREDUCTASE"/>
    <property type="match status" value="1"/>
</dbReference>
<dbReference type="RefSeq" id="WP_011513239.1">
    <property type="nucleotide sequence ID" value="NC_007969.1"/>
</dbReference>
<dbReference type="KEGG" id="pcr:Pcryo_0897"/>
<reference evidence="3" key="1">
    <citation type="submission" date="2006-03" db="EMBL/GenBank/DDBJ databases">
        <title>Complete sequence of chromosome of Psychrobacter cryohalolentis K5.</title>
        <authorList>
            <consortium name="US DOE Joint Genome Institute"/>
            <person name="Copeland A."/>
            <person name="Lucas S."/>
            <person name="Lapidus A."/>
            <person name="Barry K."/>
            <person name="Detter J.C."/>
            <person name="Glavina del Rio T."/>
            <person name="Hammon N."/>
            <person name="Israni S."/>
            <person name="Dalin E."/>
            <person name="Tice H."/>
            <person name="Pitluck S."/>
            <person name="Brettin T."/>
            <person name="Bruce D."/>
            <person name="Han C."/>
            <person name="Tapia R."/>
            <person name="Sims D.R."/>
            <person name="Gilna P."/>
            <person name="Schmutz J."/>
            <person name="Larimer F."/>
            <person name="Land M."/>
            <person name="Hauser L."/>
            <person name="Kyrpides N."/>
            <person name="Kim E."/>
            <person name="Richardson P."/>
        </authorList>
    </citation>
    <scope>NUCLEOTIDE SEQUENCE</scope>
    <source>
        <strain evidence="3">K5</strain>
    </source>
</reference>
<evidence type="ECO:0000313" key="4">
    <source>
        <dbReference type="Proteomes" id="UP000002425"/>
    </source>
</evidence>
<dbReference type="SUPFAM" id="SSF51905">
    <property type="entry name" value="FAD/NAD(P)-binding domain"/>
    <property type="match status" value="1"/>
</dbReference>
<dbReference type="Pfam" id="PF01266">
    <property type="entry name" value="DAO"/>
    <property type="match status" value="1"/>
</dbReference>
<dbReference type="HOGENOM" id="CLU_007884_3_3_6"/>
<keyword evidence="1 3" id="KW-0560">Oxidoreductase</keyword>
<dbReference type="PANTHER" id="PTHR13847">
    <property type="entry name" value="SARCOSINE DEHYDROGENASE-RELATED"/>
    <property type="match status" value="1"/>
</dbReference>
<proteinExistence type="predicted"/>
<keyword evidence="4" id="KW-1185">Reference proteome</keyword>
<dbReference type="EC" id="1.5.99.3" evidence="3"/>
<name>Q1QCC5_PSYCK</name>
<accession>Q1QCC5</accession>
<dbReference type="InterPro" id="IPR036188">
    <property type="entry name" value="FAD/NAD-bd_sf"/>
</dbReference>
<dbReference type="InterPro" id="IPR006076">
    <property type="entry name" value="FAD-dep_OxRdtase"/>
</dbReference>
<evidence type="ECO:0000259" key="2">
    <source>
        <dbReference type="Pfam" id="PF01266"/>
    </source>
</evidence>
<dbReference type="STRING" id="335284.Pcryo_0897"/>
<feature type="domain" description="FAD dependent oxidoreductase" evidence="2">
    <location>
        <begin position="28"/>
        <end position="379"/>
    </location>
</feature>
<dbReference type="AlphaFoldDB" id="Q1QCC5"/>
<dbReference type="eggNOG" id="COG0665">
    <property type="taxonomic scope" value="Bacteria"/>
</dbReference>